<dbReference type="InterPro" id="IPR043502">
    <property type="entry name" value="DNA/RNA_pol_sf"/>
</dbReference>
<comment type="caution">
    <text evidence="1">The sequence shown here is derived from an EMBL/GenBank/DDBJ whole genome shotgun (WGS) entry which is preliminary data.</text>
</comment>
<protein>
    <recommendedName>
        <fullName evidence="3">RNA-directed RNA polymerase</fullName>
    </recommendedName>
</protein>
<dbReference type="EMBL" id="CAUYUJ010003703">
    <property type="protein sequence ID" value="CAK0806401.1"/>
    <property type="molecule type" value="Genomic_DNA"/>
</dbReference>
<sequence>MSIDPTEDEQTSFASITDALSVDGTEHPRIIGNLQAADFDTIVREFKIQGHGDAAQVKMAGAINQTDDTEVDILDEQAIKNAYMNYHDRIGAFPLAGEELSRERQCTVWEAFRSGGAPYTDMAVWGPHLHRIQKKIKLRGVKISPTGGATSIELTGPADFEDRRACYAVFEQMRSTFAAFMSDAGGNAGHSCIYQADDRARLELAERLRRTGKDEKDRADATSTLHNFDAAMPWGWVWARLASDVQFCLREVQELAVPVLARAASLHQMIDHDAPIKQPAATTVECTERDARNNCRRMPRLKHQCGKCFSIDHGLQEDLGGCASGLGLKRQYVSNQGTGRLVLLQNDHDSTQMHDVKPRAQTPSDIVDANSYATDLDKPLPNDLASYLKFLYLFSGPSGRRDGFVEAVRGMGASARRGLRDLAPEGQDNVKKGALLALRASDVLIASCRGGAPTLNEQPYFDPEGAEGASMRNPDEFQSIRQRDEVSMHDLVHCEYGATAEKRSSILAIGVDLTDAFGKCSHGPRWWRRPSTGERHLRPRPPLVGKEKLVPAGGWRRSMPLNDKQCRSKCSRTPFLTSSAQPYPAGLNMHFAEKLAMRARQTQGVSCKARQLVKVGKIQFSLSFPGDRTRDVKIRGRENELYIGGVRYIIEQHLDANPHIQMACLEAIGSDAEAAGPGADAPDEVATMLGHIMGTSDAGGAASEMCSTPIRAGLVAAWARQANDIDGDYIEDWLKQGAPAGIEVGAEGPGIFPRVDAETSELGHDTLDEHDDEPEFRNYSLVDGGPEAKPEVDRLKATGCVAFFKSYKEACAWIGAKPDVSMLGMITNIKNGKVKRRLILDCKQSGVNATGRQKQKIVLPRLSDVIDDAIYLLRECQHEPQKVVEWLVLDFTDWFYNIPLKHVQRRHFVAYYGGEFIIFLTMAQGSVNAPLVRGRVAALVARLTQSMFRPTVLRHHTYVGGPIISVRGNLAQRDIYFAIIILARRTLGLKFAFRTAERGQEVDWIGARLSCKVLPEPVIEVTAAQDIVDDARQMIATMRGSNVAPVKDMQSLVGKANHLAGMIEAWRPFPQDMWSTIAAHTRGETSSAPRQCVWAKQITQALEWIHAFLSGTLGSLSRVHRARDYFGCAERVAIITDASPGGLGGYIMNGDQVKAYFTSPLTQTDAVVLRAPLGWAAGQQIWEALAML</sequence>
<reference evidence="1" key="1">
    <citation type="submission" date="2023-10" db="EMBL/GenBank/DDBJ databases">
        <authorList>
            <person name="Chen Y."/>
            <person name="Shah S."/>
            <person name="Dougan E. K."/>
            <person name="Thang M."/>
            <person name="Chan C."/>
        </authorList>
    </citation>
    <scope>NUCLEOTIDE SEQUENCE [LARGE SCALE GENOMIC DNA]</scope>
</reference>
<evidence type="ECO:0000313" key="2">
    <source>
        <dbReference type="Proteomes" id="UP001189429"/>
    </source>
</evidence>
<dbReference type="SUPFAM" id="SSF56672">
    <property type="entry name" value="DNA/RNA polymerases"/>
    <property type="match status" value="1"/>
</dbReference>
<evidence type="ECO:0008006" key="3">
    <source>
        <dbReference type="Google" id="ProtNLM"/>
    </source>
</evidence>
<proteinExistence type="predicted"/>
<keyword evidence="2" id="KW-1185">Reference proteome</keyword>
<accession>A0ABN9QRZ0</accession>
<gene>
    <name evidence="1" type="ORF">PCOR1329_LOCUS12637</name>
</gene>
<name>A0ABN9QRZ0_9DINO</name>
<evidence type="ECO:0000313" key="1">
    <source>
        <dbReference type="EMBL" id="CAK0806401.1"/>
    </source>
</evidence>
<organism evidence="1 2">
    <name type="scientific">Prorocentrum cordatum</name>
    <dbReference type="NCBI Taxonomy" id="2364126"/>
    <lineage>
        <taxon>Eukaryota</taxon>
        <taxon>Sar</taxon>
        <taxon>Alveolata</taxon>
        <taxon>Dinophyceae</taxon>
        <taxon>Prorocentrales</taxon>
        <taxon>Prorocentraceae</taxon>
        <taxon>Prorocentrum</taxon>
    </lineage>
</organism>
<dbReference type="Proteomes" id="UP001189429">
    <property type="component" value="Unassembled WGS sequence"/>
</dbReference>